<protein>
    <recommendedName>
        <fullName evidence="3">HAT C-terminal dimerisation domain-containing protein</fullName>
    </recommendedName>
</protein>
<sequence length="62" mass="6776">PATSVDAERAFSEGRHQVSWNQHSMTSQAFRAQMAIASWANAPFFDLTSAVAALDAERAPLR</sequence>
<evidence type="ECO:0008006" key="3">
    <source>
        <dbReference type="Google" id="ProtNLM"/>
    </source>
</evidence>
<organism evidence="1 2">
    <name type="scientific">Roridomyces roridus</name>
    <dbReference type="NCBI Taxonomy" id="1738132"/>
    <lineage>
        <taxon>Eukaryota</taxon>
        <taxon>Fungi</taxon>
        <taxon>Dikarya</taxon>
        <taxon>Basidiomycota</taxon>
        <taxon>Agaricomycotina</taxon>
        <taxon>Agaricomycetes</taxon>
        <taxon>Agaricomycetidae</taxon>
        <taxon>Agaricales</taxon>
        <taxon>Marasmiineae</taxon>
        <taxon>Mycenaceae</taxon>
        <taxon>Roridomyces</taxon>
    </lineage>
</organism>
<accession>A0AAD7BFU2</accession>
<keyword evidence="2" id="KW-1185">Reference proteome</keyword>
<dbReference type="Proteomes" id="UP001221142">
    <property type="component" value="Unassembled WGS sequence"/>
</dbReference>
<dbReference type="AlphaFoldDB" id="A0AAD7BFU2"/>
<dbReference type="EMBL" id="JARKIF010000018">
    <property type="protein sequence ID" value="KAJ7619599.1"/>
    <property type="molecule type" value="Genomic_DNA"/>
</dbReference>
<proteinExistence type="predicted"/>
<evidence type="ECO:0000313" key="2">
    <source>
        <dbReference type="Proteomes" id="UP001221142"/>
    </source>
</evidence>
<gene>
    <name evidence="1" type="ORF">FB45DRAFT_755220</name>
</gene>
<name>A0AAD7BFU2_9AGAR</name>
<evidence type="ECO:0000313" key="1">
    <source>
        <dbReference type="EMBL" id="KAJ7619599.1"/>
    </source>
</evidence>
<feature type="non-terminal residue" evidence="1">
    <location>
        <position position="1"/>
    </location>
</feature>
<comment type="caution">
    <text evidence="1">The sequence shown here is derived from an EMBL/GenBank/DDBJ whole genome shotgun (WGS) entry which is preliminary data.</text>
</comment>
<reference evidence="1" key="1">
    <citation type="submission" date="2023-03" db="EMBL/GenBank/DDBJ databases">
        <title>Massive genome expansion in bonnet fungi (Mycena s.s.) driven by repeated elements and novel gene families across ecological guilds.</title>
        <authorList>
            <consortium name="Lawrence Berkeley National Laboratory"/>
            <person name="Harder C.B."/>
            <person name="Miyauchi S."/>
            <person name="Viragh M."/>
            <person name="Kuo A."/>
            <person name="Thoen E."/>
            <person name="Andreopoulos B."/>
            <person name="Lu D."/>
            <person name="Skrede I."/>
            <person name="Drula E."/>
            <person name="Henrissat B."/>
            <person name="Morin E."/>
            <person name="Kohler A."/>
            <person name="Barry K."/>
            <person name="LaButti K."/>
            <person name="Morin E."/>
            <person name="Salamov A."/>
            <person name="Lipzen A."/>
            <person name="Mereny Z."/>
            <person name="Hegedus B."/>
            <person name="Baldrian P."/>
            <person name="Stursova M."/>
            <person name="Weitz H."/>
            <person name="Taylor A."/>
            <person name="Grigoriev I.V."/>
            <person name="Nagy L.G."/>
            <person name="Martin F."/>
            <person name="Kauserud H."/>
        </authorList>
    </citation>
    <scope>NUCLEOTIDE SEQUENCE</scope>
    <source>
        <strain evidence="1">9284</strain>
    </source>
</reference>